<feature type="transmembrane region" description="Helical" evidence="2">
    <location>
        <begin position="326"/>
        <end position="345"/>
    </location>
</feature>
<evidence type="ECO:0008006" key="5">
    <source>
        <dbReference type="Google" id="ProtNLM"/>
    </source>
</evidence>
<evidence type="ECO:0000256" key="1">
    <source>
        <dbReference type="SAM" id="MobiDB-lite"/>
    </source>
</evidence>
<dbReference type="InterPro" id="IPR043502">
    <property type="entry name" value="DNA/RNA_pol_sf"/>
</dbReference>
<feature type="non-terminal residue" evidence="3">
    <location>
        <position position="388"/>
    </location>
</feature>
<name>A0A0D7ANM5_9AGAR</name>
<keyword evidence="2" id="KW-0472">Membrane</keyword>
<keyword evidence="2" id="KW-0812">Transmembrane</keyword>
<proteinExistence type="predicted"/>
<keyword evidence="2" id="KW-1133">Transmembrane helix</keyword>
<dbReference type="AlphaFoldDB" id="A0A0D7ANM5"/>
<gene>
    <name evidence="3" type="ORF">FISHEDRAFT_34137</name>
</gene>
<feature type="transmembrane region" description="Helical" evidence="2">
    <location>
        <begin position="280"/>
        <end position="304"/>
    </location>
</feature>
<evidence type="ECO:0000313" key="4">
    <source>
        <dbReference type="Proteomes" id="UP000054144"/>
    </source>
</evidence>
<dbReference type="SUPFAM" id="SSF56672">
    <property type="entry name" value="DNA/RNA polymerases"/>
    <property type="match status" value="1"/>
</dbReference>
<accession>A0A0D7ANM5</accession>
<reference evidence="3 4" key="1">
    <citation type="journal article" date="2015" name="Fungal Genet. Biol.">
        <title>Evolution of novel wood decay mechanisms in Agaricales revealed by the genome sequences of Fistulina hepatica and Cylindrobasidium torrendii.</title>
        <authorList>
            <person name="Floudas D."/>
            <person name="Held B.W."/>
            <person name="Riley R."/>
            <person name="Nagy L.G."/>
            <person name="Koehler G."/>
            <person name="Ransdell A.S."/>
            <person name="Younus H."/>
            <person name="Chow J."/>
            <person name="Chiniquy J."/>
            <person name="Lipzen A."/>
            <person name="Tritt A."/>
            <person name="Sun H."/>
            <person name="Haridas S."/>
            <person name="LaButti K."/>
            <person name="Ohm R.A."/>
            <person name="Kues U."/>
            <person name="Blanchette R.A."/>
            <person name="Grigoriev I.V."/>
            <person name="Minto R.E."/>
            <person name="Hibbett D.S."/>
        </authorList>
    </citation>
    <scope>NUCLEOTIDE SEQUENCE [LARGE SCALE GENOMIC DNA]</scope>
    <source>
        <strain evidence="3 4">ATCC 64428</strain>
    </source>
</reference>
<sequence>MWKRIVRKSKDFLSRYAPKYARNLVWVDATDDDSPPTKESLAETSLSMPPVPTPPDNELSNSTALATIHNFPHLFSIVTPVRVDVFHELLQDHPNRSLVQSVCRGLCEGFWPWASTAGRSYPDTYDNAQGYRTLSEPRQLAFAHQQCAAEVDAGRFSESFGPDLLPGMYGVPMWVVPKPHSDGLRLVVDHSAGKYSLNSMIPKLERRVHLDGLQQLGEALIRAREQHPDRPLVVWKSDVSHAYRILPMHPLWQIKQTVNLDHERRVDFDNNFGGGGSGRIWSVFFALVLWIAMFVEFIVDLFAYQCKLLRLWDRIGVPHEQRKQEWGPAIVVIGLLVDTVAMSVAMTDQGRRDLIAALHAFAIPGYRRPLVEFQRLGGWVNWSLNVYP</sequence>
<evidence type="ECO:0000256" key="2">
    <source>
        <dbReference type="SAM" id="Phobius"/>
    </source>
</evidence>
<feature type="region of interest" description="Disordered" evidence="1">
    <location>
        <begin position="31"/>
        <end position="60"/>
    </location>
</feature>
<organism evidence="3 4">
    <name type="scientific">Fistulina hepatica ATCC 64428</name>
    <dbReference type="NCBI Taxonomy" id="1128425"/>
    <lineage>
        <taxon>Eukaryota</taxon>
        <taxon>Fungi</taxon>
        <taxon>Dikarya</taxon>
        <taxon>Basidiomycota</taxon>
        <taxon>Agaricomycotina</taxon>
        <taxon>Agaricomycetes</taxon>
        <taxon>Agaricomycetidae</taxon>
        <taxon>Agaricales</taxon>
        <taxon>Fistulinaceae</taxon>
        <taxon>Fistulina</taxon>
    </lineage>
</organism>
<keyword evidence="4" id="KW-1185">Reference proteome</keyword>
<protein>
    <recommendedName>
        <fullName evidence="5">Reverse transcriptase domain-containing protein</fullName>
    </recommendedName>
</protein>
<evidence type="ECO:0000313" key="3">
    <source>
        <dbReference type="EMBL" id="KIY52916.1"/>
    </source>
</evidence>
<dbReference type="Proteomes" id="UP000054144">
    <property type="component" value="Unassembled WGS sequence"/>
</dbReference>
<dbReference type="OrthoDB" id="198652at2759"/>
<dbReference type="EMBL" id="KN881629">
    <property type="protein sequence ID" value="KIY52916.1"/>
    <property type="molecule type" value="Genomic_DNA"/>
</dbReference>